<dbReference type="Gene3D" id="3.90.550.10">
    <property type="entry name" value="Spore Coat Polysaccharide Biosynthesis Protein SpsA, Chain A"/>
    <property type="match status" value="1"/>
</dbReference>
<dbReference type="EMBL" id="SOKJ01000205">
    <property type="protein sequence ID" value="TET10774.1"/>
    <property type="molecule type" value="Genomic_DNA"/>
</dbReference>
<evidence type="ECO:0000313" key="11">
    <source>
        <dbReference type="Proteomes" id="UP000316360"/>
    </source>
</evidence>
<comment type="catalytic activity">
    <reaction evidence="7">
        <text>CDP-1L-myo-inositol + 1D-myo-inositol 3-phosphate = bis(1L-myo-inositol) 3,1'-phosphate 1-phosphate + CMP + H(+)</text>
        <dbReference type="Rhea" id="RHEA:31327"/>
        <dbReference type="ChEBI" id="CHEBI:15378"/>
        <dbReference type="ChEBI" id="CHEBI:58401"/>
        <dbReference type="ChEBI" id="CHEBI:60377"/>
        <dbReference type="ChEBI" id="CHEBI:62573"/>
        <dbReference type="ChEBI" id="CHEBI:62576"/>
        <dbReference type="EC" id="2.7.8.34"/>
    </reaction>
</comment>
<dbReference type="InterPro" id="IPR029044">
    <property type="entry name" value="Nucleotide-diphossugar_trans"/>
</dbReference>
<evidence type="ECO:0000256" key="9">
    <source>
        <dbReference type="SAM" id="Phobius"/>
    </source>
</evidence>
<feature type="transmembrane region" description="Helical" evidence="9">
    <location>
        <begin position="297"/>
        <end position="321"/>
    </location>
</feature>
<evidence type="ECO:0000256" key="4">
    <source>
        <dbReference type="ARBA" id="ARBA00012504"/>
    </source>
</evidence>
<dbReference type="EC" id="2.7.8.34" evidence="5"/>
<comment type="similarity">
    <text evidence="2">In the C-terminal section; belongs to the CDP-alcohol phosphatidyltransferase class-I family.</text>
</comment>
<organism evidence="10 11">
    <name type="scientific">Aerophobetes bacterium</name>
    <dbReference type="NCBI Taxonomy" id="2030807"/>
    <lineage>
        <taxon>Bacteria</taxon>
        <taxon>Candidatus Aerophobota</taxon>
    </lineage>
</organism>
<protein>
    <recommendedName>
        <fullName evidence="6">Bifunctional IPC transferase and DIPP synthase</fullName>
        <ecNumber evidence="4">2.7.7.74</ecNumber>
        <ecNumber evidence="5">2.7.8.34</ecNumber>
    </recommendedName>
</protein>
<dbReference type="SUPFAM" id="SSF53448">
    <property type="entry name" value="Nucleotide-diphospho-sugar transferases"/>
    <property type="match status" value="1"/>
</dbReference>
<accession>A0A523RYC8</accession>
<sequence>MRAIIIGAGPVSKPKKSQSRTFLKLCGLPLLKRTLYLLRAVEIREVIVLLKENNDQIKKEIKNLKDLGMRLKFVEKEKWSRAISSLQKEMKDDFFLLIDSHCVFELNLLRVLLQCKKTTLCCDSQPEGSCLTHSPKVFSRDGKVERIGNDLDNWNKVYTGMGACRKRVLLKLRDKLLEEKNQNSGKKNQLPGPRNTEKAEWFTLFNDLPRRTQADCLDISQTASYDLELRRVVKPFWYRIVSEEDLKVAKKKLIGETQKKTLDVMAWYVHRPIENKITWYLSELPLTPNQLTILTNVLAFFITFLFLKGYLLAASLLIFLVNIMDGLDGKQARAKGMFTKVGNLEHSLDTLYEMSWYIAFSWAIFMLTKSFLPLQLCLIMILFDAFNRHCSMQFRAVMKTPLADYAPFDRAFRRFDGRRNIYTIYIFIGVILGLPVYSLFAMMVHAILTGVVYFIRAAKHMHAADIGR</sequence>
<reference evidence="10 11" key="1">
    <citation type="submission" date="2019-03" db="EMBL/GenBank/DDBJ databases">
        <title>Metabolic potential of uncultured bacteria and archaea associated with petroleum seepage in deep-sea sediments.</title>
        <authorList>
            <person name="Dong X."/>
            <person name="Hubert C."/>
        </authorList>
    </citation>
    <scope>NUCLEOTIDE SEQUENCE [LARGE SCALE GENOMIC DNA]</scope>
    <source>
        <strain evidence="10">E44_bin7</strain>
    </source>
</reference>
<gene>
    <name evidence="10" type="ORF">E3J84_03645</name>
</gene>
<evidence type="ECO:0000256" key="8">
    <source>
        <dbReference type="SAM" id="Coils"/>
    </source>
</evidence>
<keyword evidence="9" id="KW-0812">Transmembrane</keyword>
<feature type="transmembrane region" description="Helical" evidence="9">
    <location>
        <begin position="356"/>
        <end position="383"/>
    </location>
</feature>
<proteinExistence type="inferred from homology"/>
<evidence type="ECO:0000256" key="5">
    <source>
        <dbReference type="ARBA" id="ARBA00013268"/>
    </source>
</evidence>
<comment type="similarity">
    <text evidence="3">In the N-terminal section; belongs to the MobA family.</text>
</comment>
<comment type="caution">
    <text evidence="10">The sequence shown here is derived from an EMBL/GenBank/DDBJ whole genome shotgun (WGS) entry which is preliminary data.</text>
</comment>
<dbReference type="GO" id="GO:0016780">
    <property type="term" value="F:phosphotransferase activity, for other substituted phosphate groups"/>
    <property type="evidence" value="ECO:0007669"/>
    <property type="project" value="InterPro"/>
</dbReference>
<evidence type="ECO:0000256" key="7">
    <source>
        <dbReference type="ARBA" id="ARBA00049235"/>
    </source>
</evidence>
<evidence type="ECO:0000256" key="2">
    <source>
        <dbReference type="ARBA" id="ARBA00006982"/>
    </source>
</evidence>
<keyword evidence="9" id="KW-0472">Membrane</keyword>
<comment type="catalytic activity">
    <reaction evidence="1">
        <text>1D-myo-inositol 3-phosphate + CTP + H(+) = CDP-1L-myo-inositol + diphosphate</text>
        <dbReference type="Rhea" id="RHEA:30647"/>
        <dbReference type="ChEBI" id="CHEBI:15378"/>
        <dbReference type="ChEBI" id="CHEBI:33019"/>
        <dbReference type="ChEBI" id="CHEBI:37563"/>
        <dbReference type="ChEBI" id="CHEBI:58401"/>
        <dbReference type="ChEBI" id="CHEBI:62573"/>
        <dbReference type="EC" id="2.7.7.74"/>
    </reaction>
</comment>
<dbReference type="InterPro" id="IPR043130">
    <property type="entry name" value="CDP-OH_PTrfase_TM_dom"/>
</dbReference>
<keyword evidence="9" id="KW-1133">Transmembrane helix</keyword>
<evidence type="ECO:0000256" key="3">
    <source>
        <dbReference type="ARBA" id="ARBA00007897"/>
    </source>
</evidence>
<dbReference type="EC" id="2.7.7.74" evidence="4"/>
<dbReference type="GO" id="GO:0016020">
    <property type="term" value="C:membrane"/>
    <property type="evidence" value="ECO:0007669"/>
    <property type="project" value="InterPro"/>
</dbReference>
<name>A0A523RYC8_UNCAE</name>
<feature type="transmembrane region" description="Helical" evidence="9">
    <location>
        <begin position="422"/>
        <end position="455"/>
    </location>
</feature>
<evidence type="ECO:0000256" key="1">
    <source>
        <dbReference type="ARBA" id="ARBA00000729"/>
    </source>
</evidence>
<dbReference type="Proteomes" id="UP000316360">
    <property type="component" value="Unassembled WGS sequence"/>
</dbReference>
<dbReference type="Gene3D" id="1.20.120.1760">
    <property type="match status" value="1"/>
</dbReference>
<dbReference type="InterPro" id="IPR000462">
    <property type="entry name" value="CDP-OH_P_trans"/>
</dbReference>
<feature type="coiled-coil region" evidence="8">
    <location>
        <begin position="40"/>
        <end position="77"/>
    </location>
</feature>
<dbReference type="GO" id="GO:0008654">
    <property type="term" value="P:phospholipid biosynthetic process"/>
    <property type="evidence" value="ECO:0007669"/>
    <property type="project" value="InterPro"/>
</dbReference>
<dbReference type="AlphaFoldDB" id="A0A523RYC8"/>
<evidence type="ECO:0000256" key="6">
    <source>
        <dbReference type="ARBA" id="ARBA00018322"/>
    </source>
</evidence>
<keyword evidence="8" id="KW-0175">Coiled coil</keyword>
<dbReference type="Pfam" id="PF01066">
    <property type="entry name" value="CDP-OH_P_transf"/>
    <property type="match status" value="1"/>
</dbReference>
<evidence type="ECO:0000313" key="10">
    <source>
        <dbReference type="EMBL" id="TET10774.1"/>
    </source>
</evidence>